<reference evidence="1 2" key="1">
    <citation type="submission" date="2020-08" db="EMBL/GenBank/DDBJ databases">
        <title>Genomic Encyclopedia of Type Strains, Phase IV (KMG-IV): sequencing the most valuable type-strain genomes for metagenomic binning, comparative biology and taxonomic classification.</title>
        <authorList>
            <person name="Goeker M."/>
        </authorList>
    </citation>
    <scope>NUCLEOTIDE SEQUENCE [LARGE SCALE GENOMIC DNA]</scope>
    <source>
        <strain evidence="1 2">DSM 27165</strain>
    </source>
</reference>
<organism evidence="1 2">
    <name type="scientific">Chitinivorax tropicus</name>
    <dbReference type="NCBI Taxonomy" id="714531"/>
    <lineage>
        <taxon>Bacteria</taxon>
        <taxon>Pseudomonadati</taxon>
        <taxon>Pseudomonadota</taxon>
        <taxon>Betaproteobacteria</taxon>
        <taxon>Chitinivorax</taxon>
    </lineage>
</organism>
<dbReference type="Pfam" id="PF10123">
    <property type="entry name" value="Mu-like_Pro"/>
    <property type="match status" value="1"/>
</dbReference>
<dbReference type="InterPro" id="IPR012106">
    <property type="entry name" value="Phage_Mu_Gp1"/>
</dbReference>
<dbReference type="RefSeq" id="WP_184034561.1">
    <property type="nucleotide sequence ID" value="NZ_JACHHY010000002.1"/>
</dbReference>
<dbReference type="AlphaFoldDB" id="A0A840MKS5"/>
<evidence type="ECO:0000313" key="2">
    <source>
        <dbReference type="Proteomes" id="UP000575898"/>
    </source>
</evidence>
<name>A0A840MKS5_9PROT</name>
<dbReference type="Proteomes" id="UP000575898">
    <property type="component" value="Unassembled WGS sequence"/>
</dbReference>
<comment type="caution">
    <text evidence="1">The sequence shown here is derived from an EMBL/GenBank/DDBJ whole genome shotgun (WGS) entry which is preliminary data.</text>
</comment>
<protein>
    <submittedName>
        <fullName evidence="1">Phage I-like protein</fullName>
    </submittedName>
</protein>
<accession>A0A840MKS5</accession>
<proteinExistence type="predicted"/>
<dbReference type="EMBL" id="JACHHY010000002">
    <property type="protein sequence ID" value="MBB5017166.1"/>
    <property type="molecule type" value="Genomic_DNA"/>
</dbReference>
<keyword evidence="2" id="KW-1185">Reference proteome</keyword>
<gene>
    <name evidence="1" type="ORF">HNQ59_000428</name>
</gene>
<evidence type="ECO:0000313" key="1">
    <source>
        <dbReference type="EMBL" id="MBB5017166.1"/>
    </source>
</evidence>
<sequence length="68" mass="7509">MNTAPPVIAILTAKVALGGNKIQLLPAGEFRTGEGRPYEYPTWRLDDPIAALVIRCRAERANARVIEY</sequence>